<dbReference type="AlphaFoldDB" id="A0A5J4KF48"/>
<feature type="transmembrane region" description="Helical" evidence="1">
    <location>
        <begin position="31"/>
        <end position="52"/>
    </location>
</feature>
<evidence type="ECO:0000313" key="3">
    <source>
        <dbReference type="Proteomes" id="UP000326912"/>
    </source>
</evidence>
<feature type="transmembrane region" description="Helical" evidence="1">
    <location>
        <begin position="132"/>
        <end position="150"/>
    </location>
</feature>
<organism evidence="2 3">
    <name type="scientific">Dictyobacter vulcani</name>
    <dbReference type="NCBI Taxonomy" id="2607529"/>
    <lineage>
        <taxon>Bacteria</taxon>
        <taxon>Bacillati</taxon>
        <taxon>Chloroflexota</taxon>
        <taxon>Ktedonobacteria</taxon>
        <taxon>Ktedonobacterales</taxon>
        <taxon>Dictyobacteraceae</taxon>
        <taxon>Dictyobacter</taxon>
    </lineage>
</organism>
<protein>
    <submittedName>
        <fullName evidence="2">Uncharacterized protein</fullName>
    </submittedName>
</protein>
<name>A0A5J4KF48_9CHLR</name>
<evidence type="ECO:0000256" key="1">
    <source>
        <dbReference type="SAM" id="Phobius"/>
    </source>
</evidence>
<dbReference type="EMBL" id="BKZW01000001">
    <property type="protein sequence ID" value="GER88004.1"/>
    <property type="molecule type" value="Genomic_DNA"/>
</dbReference>
<evidence type="ECO:0000313" key="2">
    <source>
        <dbReference type="EMBL" id="GER88004.1"/>
    </source>
</evidence>
<gene>
    <name evidence="2" type="ORF">KDW_21660</name>
</gene>
<accession>A0A5J4KF48</accession>
<reference evidence="2 3" key="1">
    <citation type="submission" date="2019-10" db="EMBL/GenBank/DDBJ databases">
        <title>Dictyobacter vulcani sp. nov., within the class Ktedonobacteria, isolated from soil of volcanic Mt. Zao.</title>
        <authorList>
            <person name="Zheng Y."/>
            <person name="Wang C.M."/>
            <person name="Sakai Y."/>
            <person name="Abe K."/>
            <person name="Yokota A."/>
            <person name="Yabe S."/>
        </authorList>
    </citation>
    <scope>NUCLEOTIDE SEQUENCE [LARGE SCALE GENOMIC DNA]</scope>
    <source>
        <strain evidence="2 3">W12</strain>
    </source>
</reference>
<comment type="caution">
    <text evidence="2">The sequence shown here is derived from an EMBL/GenBank/DDBJ whole genome shotgun (WGS) entry which is preliminary data.</text>
</comment>
<keyword evidence="1" id="KW-0472">Membrane</keyword>
<keyword evidence="1" id="KW-1133">Transmembrane helix</keyword>
<keyword evidence="3" id="KW-1185">Reference proteome</keyword>
<proteinExistence type="predicted"/>
<feature type="transmembrane region" description="Helical" evidence="1">
    <location>
        <begin position="96"/>
        <end position="117"/>
    </location>
</feature>
<dbReference type="Proteomes" id="UP000326912">
    <property type="component" value="Unassembled WGS sequence"/>
</dbReference>
<keyword evidence="1" id="KW-0812">Transmembrane</keyword>
<sequence>MTILNSYIAVNYMRIEHRQLQAFGIAALPNVALAGMFSVYCIWLASCLFLLIRQDRRRHSAATGNSALLAISQPPPDETLYRVPIMIDQKINWSGYIKFALIICIILLLMYFIAALIEYSIWKTIFINEISIAMYFVVIAIFLIALAFVARSYAKVQLIVADTGLIKKSSRGDQFMSWNEVRLFAIDAVEGGKDVMTNFQTSYHHMPTLFEVSSAKDMLQWRFLRPPRWYEIAFAQPVMGYVVYEQQMQTLLAIIATKTKQPLYDLR</sequence>